<evidence type="ECO:0000256" key="1">
    <source>
        <dbReference type="SAM" id="SignalP"/>
    </source>
</evidence>
<feature type="signal peptide" evidence="1">
    <location>
        <begin position="1"/>
        <end position="31"/>
    </location>
</feature>
<protein>
    <submittedName>
        <fullName evidence="2">Uncharacterized protein</fullName>
    </submittedName>
</protein>
<keyword evidence="3" id="KW-1185">Reference proteome</keyword>
<organism evidence="2 3">
    <name type="scientific">Parendozoicomonas haliclonae</name>
    <dbReference type="NCBI Taxonomy" id="1960125"/>
    <lineage>
        <taxon>Bacteria</taxon>
        <taxon>Pseudomonadati</taxon>
        <taxon>Pseudomonadota</taxon>
        <taxon>Gammaproteobacteria</taxon>
        <taxon>Oceanospirillales</taxon>
        <taxon>Endozoicomonadaceae</taxon>
        <taxon>Parendozoicomonas</taxon>
    </lineage>
</organism>
<dbReference type="Proteomes" id="UP000196573">
    <property type="component" value="Unassembled WGS sequence"/>
</dbReference>
<dbReference type="EMBL" id="FWPT01000002">
    <property type="protein sequence ID" value="SMA37607.1"/>
    <property type="molecule type" value="Genomic_DNA"/>
</dbReference>
<dbReference type="AlphaFoldDB" id="A0A1X7AG26"/>
<proteinExistence type="predicted"/>
<feature type="chain" id="PRO_5012055630" evidence="1">
    <location>
        <begin position="32"/>
        <end position="183"/>
    </location>
</feature>
<sequence>MNNRFQRVWRNTGLSAVLVCLLSFIALPSGADIVDDFSNPDVKLRFASVYTGKDNNKTSTALKPPFSLMLVCATGSFFGAPQVSWSRTLNCSADRPCNLIISRRSIENVREGSCGGWLLTHGRDKNVAYTIAGFSQLQSTATATRSLMPEGYYPLMNQAVNGIAEQALDVHIFPNGDHLQATP</sequence>
<dbReference type="RefSeq" id="WP_133060381.1">
    <property type="nucleotide sequence ID" value="NZ_CBCSCN010000014.1"/>
</dbReference>
<gene>
    <name evidence="2" type="ORF">EHSB41UT_00767</name>
</gene>
<evidence type="ECO:0000313" key="3">
    <source>
        <dbReference type="Proteomes" id="UP000196573"/>
    </source>
</evidence>
<reference evidence="2 3" key="1">
    <citation type="submission" date="2017-03" db="EMBL/GenBank/DDBJ databases">
        <authorList>
            <person name="Afonso C.L."/>
            <person name="Miller P.J."/>
            <person name="Scott M.A."/>
            <person name="Spackman E."/>
            <person name="Goraichik I."/>
            <person name="Dimitrov K.M."/>
            <person name="Suarez D.L."/>
            <person name="Swayne D.E."/>
        </authorList>
    </citation>
    <scope>NUCLEOTIDE SEQUENCE [LARGE SCALE GENOMIC DNA]</scope>
    <source>
        <strain evidence="2">SB41UT1</strain>
    </source>
</reference>
<evidence type="ECO:0000313" key="2">
    <source>
        <dbReference type="EMBL" id="SMA37607.1"/>
    </source>
</evidence>
<accession>A0A1X7AG26</accession>
<keyword evidence="1" id="KW-0732">Signal</keyword>
<name>A0A1X7AG26_9GAMM</name>